<dbReference type="Proteomes" id="UP000002669">
    <property type="component" value="Unassembled WGS sequence"/>
</dbReference>
<evidence type="ECO:0000256" key="1">
    <source>
        <dbReference type="SAM" id="MobiDB-lite"/>
    </source>
</evidence>
<protein>
    <submittedName>
        <fullName evidence="2">Uncharacterized protein</fullName>
    </submittedName>
</protein>
<dbReference type="GeneID" id="10026722"/>
<dbReference type="VEuPathDB" id="FungiDB:MGYG_06016"/>
<sequence length="106" mass="12505">MRTQENIVIRDGHLSEVERLSEEMENSWKCGTFWVVYGLCNSWTLDKAWPFIDQALFGGKETPEQRLDLFDQRLQPAGHEREETGRFVQRKPSDRKQRARSHGIWG</sequence>
<feature type="region of interest" description="Disordered" evidence="1">
    <location>
        <begin position="74"/>
        <end position="106"/>
    </location>
</feature>
<name>E4V079_ARTGP</name>
<feature type="compositionally biased region" description="Basic residues" evidence="1">
    <location>
        <begin position="97"/>
        <end position="106"/>
    </location>
</feature>
<reference evidence="3" key="1">
    <citation type="journal article" date="2012" name="MBio">
        <title>Comparative genome analysis of Trichophyton rubrum and related dermatophytes reveals candidate genes involved in infection.</title>
        <authorList>
            <person name="Martinez D.A."/>
            <person name="Oliver B.G."/>
            <person name="Graeser Y."/>
            <person name="Goldberg J.M."/>
            <person name="Li W."/>
            <person name="Martinez-Rossi N.M."/>
            <person name="Monod M."/>
            <person name="Shelest E."/>
            <person name="Barton R.C."/>
            <person name="Birch E."/>
            <person name="Brakhage A.A."/>
            <person name="Chen Z."/>
            <person name="Gurr S.J."/>
            <person name="Heiman D."/>
            <person name="Heitman J."/>
            <person name="Kosti I."/>
            <person name="Rossi A."/>
            <person name="Saif S."/>
            <person name="Samalova M."/>
            <person name="Saunders C.W."/>
            <person name="Shea T."/>
            <person name="Summerbell R.C."/>
            <person name="Xu J."/>
            <person name="Young S."/>
            <person name="Zeng Q."/>
            <person name="Birren B.W."/>
            <person name="Cuomo C.A."/>
            <person name="White T.C."/>
        </authorList>
    </citation>
    <scope>NUCLEOTIDE SEQUENCE [LARGE SCALE GENOMIC DNA]</scope>
    <source>
        <strain evidence="3">ATCC MYA-4604 / CBS 118893</strain>
    </source>
</reference>
<accession>E4V079</accession>
<dbReference type="OrthoDB" id="5412996at2759"/>
<dbReference type="HOGENOM" id="CLU_2222611_0_0_1"/>
<proteinExistence type="predicted"/>
<dbReference type="AlphaFoldDB" id="E4V079"/>
<evidence type="ECO:0000313" key="3">
    <source>
        <dbReference type="Proteomes" id="UP000002669"/>
    </source>
</evidence>
<keyword evidence="3" id="KW-1185">Reference proteome</keyword>
<gene>
    <name evidence="2" type="ORF">MGYG_06016</name>
</gene>
<dbReference type="InParanoid" id="E4V079"/>
<evidence type="ECO:0000313" key="2">
    <source>
        <dbReference type="EMBL" id="EFR03016.1"/>
    </source>
</evidence>
<dbReference type="RefSeq" id="XP_003171470.1">
    <property type="nucleotide sequence ID" value="XM_003171422.1"/>
</dbReference>
<feature type="compositionally biased region" description="Basic and acidic residues" evidence="1">
    <location>
        <begin position="78"/>
        <end position="96"/>
    </location>
</feature>
<dbReference type="EMBL" id="DS989826">
    <property type="protein sequence ID" value="EFR03016.1"/>
    <property type="molecule type" value="Genomic_DNA"/>
</dbReference>
<organism evidence="3">
    <name type="scientific">Arthroderma gypseum (strain ATCC MYA-4604 / CBS 118893)</name>
    <name type="common">Microsporum gypseum</name>
    <dbReference type="NCBI Taxonomy" id="535722"/>
    <lineage>
        <taxon>Eukaryota</taxon>
        <taxon>Fungi</taxon>
        <taxon>Dikarya</taxon>
        <taxon>Ascomycota</taxon>
        <taxon>Pezizomycotina</taxon>
        <taxon>Eurotiomycetes</taxon>
        <taxon>Eurotiomycetidae</taxon>
        <taxon>Onygenales</taxon>
        <taxon>Arthrodermataceae</taxon>
        <taxon>Nannizzia</taxon>
    </lineage>
</organism>